<gene>
    <name evidence="2" type="ORF">EJB05_52628</name>
</gene>
<name>A0A5J9SSE5_9POAL</name>
<dbReference type="EMBL" id="RWGY01000370">
    <property type="protein sequence ID" value="TVU01900.1"/>
    <property type="molecule type" value="Genomic_DNA"/>
</dbReference>
<organism evidence="2 3">
    <name type="scientific">Eragrostis curvula</name>
    <name type="common">weeping love grass</name>
    <dbReference type="NCBI Taxonomy" id="38414"/>
    <lineage>
        <taxon>Eukaryota</taxon>
        <taxon>Viridiplantae</taxon>
        <taxon>Streptophyta</taxon>
        <taxon>Embryophyta</taxon>
        <taxon>Tracheophyta</taxon>
        <taxon>Spermatophyta</taxon>
        <taxon>Magnoliopsida</taxon>
        <taxon>Liliopsida</taxon>
        <taxon>Poales</taxon>
        <taxon>Poaceae</taxon>
        <taxon>PACMAD clade</taxon>
        <taxon>Chloridoideae</taxon>
        <taxon>Eragrostideae</taxon>
        <taxon>Eragrostidinae</taxon>
        <taxon>Eragrostis</taxon>
    </lineage>
</organism>
<dbReference type="Proteomes" id="UP000324897">
    <property type="component" value="Unassembled WGS sequence"/>
</dbReference>
<sequence>MTMAISYGKNANLGNEQVEVEEDLQQDQNQQESEVEVANLSVENQGKPRGIVGRQPVHWSKDTLGVVGQVQATTVVGRLPNS</sequence>
<comment type="caution">
    <text evidence="2">The sequence shown here is derived from an EMBL/GenBank/DDBJ whole genome shotgun (WGS) entry which is preliminary data.</text>
</comment>
<protein>
    <submittedName>
        <fullName evidence="2">Uncharacterized protein</fullName>
    </submittedName>
</protein>
<reference evidence="2 3" key="1">
    <citation type="journal article" date="2019" name="Sci. Rep.">
        <title>A high-quality genome of Eragrostis curvula grass provides insights into Poaceae evolution and supports new strategies to enhance forage quality.</title>
        <authorList>
            <person name="Carballo J."/>
            <person name="Santos B.A.C.M."/>
            <person name="Zappacosta D."/>
            <person name="Garbus I."/>
            <person name="Selva J.P."/>
            <person name="Gallo C.A."/>
            <person name="Diaz A."/>
            <person name="Albertini E."/>
            <person name="Caccamo M."/>
            <person name="Echenique V."/>
        </authorList>
    </citation>
    <scope>NUCLEOTIDE SEQUENCE [LARGE SCALE GENOMIC DNA]</scope>
    <source>
        <strain evidence="3">cv. Victoria</strain>
        <tissue evidence="2">Leaf</tissue>
    </source>
</reference>
<proteinExistence type="predicted"/>
<keyword evidence="3" id="KW-1185">Reference proteome</keyword>
<feature type="non-terminal residue" evidence="2">
    <location>
        <position position="1"/>
    </location>
</feature>
<evidence type="ECO:0000313" key="3">
    <source>
        <dbReference type="Proteomes" id="UP000324897"/>
    </source>
</evidence>
<dbReference type="Gramene" id="TVU01900">
    <property type="protein sequence ID" value="TVU01900"/>
    <property type="gene ID" value="EJB05_52628"/>
</dbReference>
<feature type="region of interest" description="Disordered" evidence="1">
    <location>
        <begin position="1"/>
        <end position="33"/>
    </location>
</feature>
<dbReference type="AlphaFoldDB" id="A0A5J9SSE5"/>
<accession>A0A5J9SSE5</accession>
<evidence type="ECO:0000256" key="1">
    <source>
        <dbReference type="SAM" id="MobiDB-lite"/>
    </source>
</evidence>
<evidence type="ECO:0000313" key="2">
    <source>
        <dbReference type="EMBL" id="TVU01900.1"/>
    </source>
</evidence>